<organism evidence="2 3">
    <name type="scientific">Apiospora marii</name>
    <dbReference type="NCBI Taxonomy" id="335849"/>
    <lineage>
        <taxon>Eukaryota</taxon>
        <taxon>Fungi</taxon>
        <taxon>Dikarya</taxon>
        <taxon>Ascomycota</taxon>
        <taxon>Pezizomycotina</taxon>
        <taxon>Sordariomycetes</taxon>
        <taxon>Xylariomycetidae</taxon>
        <taxon>Amphisphaeriales</taxon>
        <taxon>Apiosporaceae</taxon>
        <taxon>Apiospora</taxon>
    </lineage>
</organism>
<keyword evidence="3" id="KW-1185">Reference proteome</keyword>
<dbReference type="Proteomes" id="UP001396898">
    <property type="component" value="Unassembled WGS sequence"/>
</dbReference>
<proteinExistence type="predicted"/>
<feature type="signal peptide" evidence="1">
    <location>
        <begin position="1"/>
        <end position="18"/>
    </location>
</feature>
<accession>A0ABR1R3J7</accession>
<feature type="chain" id="PRO_5047403607" evidence="1">
    <location>
        <begin position="19"/>
        <end position="85"/>
    </location>
</feature>
<evidence type="ECO:0000256" key="1">
    <source>
        <dbReference type="SAM" id="SignalP"/>
    </source>
</evidence>
<reference evidence="2 3" key="1">
    <citation type="submission" date="2023-01" db="EMBL/GenBank/DDBJ databases">
        <title>Analysis of 21 Apiospora genomes using comparative genomics revels a genus with tremendous synthesis potential of carbohydrate active enzymes and secondary metabolites.</title>
        <authorList>
            <person name="Sorensen T."/>
        </authorList>
    </citation>
    <scope>NUCLEOTIDE SEQUENCE [LARGE SCALE GENOMIC DNA]</scope>
    <source>
        <strain evidence="2 3">CBS 20057</strain>
    </source>
</reference>
<protein>
    <submittedName>
        <fullName evidence="2">Uncharacterized protein</fullName>
    </submittedName>
</protein>
<gene>
    <name evidence="2" type="ORF">PG991_014954</name>
</gene>
<name>A0ABR1R3J7_9PEZI</name>
<keyword evidence="1" id="KW-0732">Signal</keyword>
<dbReference type="EMBL" id="JAQQWI010000020">
    <property type="protein sequence ID" value="KAK7998759.1"/>
    <property type="molecule type" value="Genomic_DNA"/>
</dbReference>
<evidence type="ECO:0000313" key="2">
    <source>
        <dbReference type="EMBL" id="KAK7998759.1"/>
    </source>
</evidence>
<comment type="caution">
    <text evidence="2">The sequence shown here is derived from an EMBL/GenBank/DDBJ whole genome shotgun (WGS) entry which is preliminary data.</text>
</comment>
<evidence type="ECO:0000313" key="3">
    <source>
        <dbReference type="Proteomes" id="UP001396898"/>
    </source>
</evidence>
<sequence length="85" mass="9510">MHIGVIFPIITAVSTAIAAPAEFKRDEYVTTMKCDIAYADFAKAIATRDEYGITMKCDSAYADFKQKRDEYGITMKCDSAYADFN</sequence>